<evidence type="ECO:0000256" key="5">
    <source>
        <dbReference type="HAMAP-Rule" id="MF_01244"/>
    </source>
</evidence>
<dbReference type="KEGG" id="mthr:MSTHT_1781"/>
<dbReference type="Pfam" id="PF26558">
    <property type="entry name" value="DHQS_2nd"/>
    <property type="match status" value="1"/>
</dbReference>
<dbReference type="EMBL" id="CP009501">
    <property type="protein sequence ID" value="AKB13539.1"/>
    <property type="molecule type" value="Genomic_DNA"/>
</dbReference>
<evidence type="ECO:0000256" key="4">
    <source>
        <dbReference type="ARBA" id="ARBA00023141"/>
    </source>
</evidence>
<keyword evidence="2 5" id="KW-0560">Oxidoreductase</keyword>
<evidence type="ECO:0000256" key="3">
    <source>
        <dbReference type="ARBA" id="ARBA00023027"/>
    </source>
</evidence>
<evidence type="ECO:0000259" key="7">
    <source>
        <dbReference type="Pfam" id="PF26558"/>
    </source>
</evidence>
<name>A0A0E3H960_METTT</name>
<evidence type="ECO:0000313" key="8">
    <source>
        <dbReference type="EMBL" id="AKB13539.1"/>
    </source>
</evidence>
<dbReference type="GeneID" id="41602852"/>
<keyword evidence="1 5" id="KW-0028">Amino-acid biosynthesis</keyword>
<dbReference type="PANTHER" id="PTHR33563:SF1">
    <property type="entry name" value="3-DEHYDROQUINATE SYNTHASE"/>
    <property type="match status" value="1"/>
</dbReference>
<evidence type="ECO:0000256" key="1">
    <source>
        <dbReference type="ARBA" id="ARBA00022605"/>
    </source>
</evidence>
<dbReference type="GO" id="GO:0009073">
    <property type="term" value="P:aromatic amino acid family biosynthetic process"/>
    <property type="evidence" value="ECO:0007669"/>
    <property type="project" value="UniProtKB-UniRule"/>
</dbReference>
<feature type="domain" description="3-dehydroquinate synthase N-terminal" evidence="6">
    <location>
        <begin position="3"/>
        <end position="192"/>
    </location>
</feature>
<dbReference type="InterPro" id="IPR056179">
    <property type="entry name" value="DHQS_C"/>
</dbReference>
<accession>A0A0E3H960</accession>
<dbReference type="InterPro" id="IPR030960">
    <property type="entry name" value="DHQS/DOIS_N"/>
</dbReference>
<dbReference type="PIRSF" id="PIRSF006655">
    <property type="entry name" value="DHQ_synth"/>
    <property type="match status" value="1"/>
</dbReference>
<organism evidence="8 9">
    <name type="scientific">Methanosarcina thermophila (strain ATCC 43570 / DSM 1825 / OCM 12 / VKM B-1830 / TM-1)</name>
    <dbReference type="NCBI Taxonomy" id="523844"/>
    <lineage>
        <taxon>Archaea</taxon>
        <taxon>Methanobacteriati</taxon>
        <taxon>Methanobacteriota</taxon>
        <taxon>Stenosarchaea group</taxon>
        <taxon>Methanomicrobia</taxon>
        <taxon>Methanosarcinales</taxon>
        <taxon>Methanosarcinaceae</taxon>
        <taxon>Methanosarcina</taxon>
    </lineage>
</organism>
<evidence type="ECO:0000256" key="2">
    <source>
        <dbReference type="ARBA" id="ARBA00023002"/>
    </source>
</evidence>
<dbReference type="HAMAP" id="MF_01244">
    <property type="entry name" value="Arch_DHQ_synthase"/>
    <property type="match status" value="1"/>
</dbReference>
<dbReference type="PANTHER" id="PTHR33563">
    <property type="match status" value="1"/>
</dbReference>
<dbReference type="HOGENOM" id="CLU_056379_0_0_2"/>
<dbReference type="EC" id="1.4.1.24" evidence="5"/>
<dbReference type="STRING" id="523844.MSTHT_1781"/>
<dbReference type="GO" id="GO:0003856">
    <property type="term" value="F:3-dehydroquinate synthase activity"/>
    <property type="evidence" value="ECO:0007669"/>
    <property type="project" value="InterPro"/>
</dbReference>
<dbReference type="Pfam" id="PF01959">
    <property type="entry name" value="DHQS"/>
    <property type="match status" value="1"/>
</dbReference>
<feature type="domain" description="3-dehydroquinate synthase C-terminal" evidence="7">
    <location>
        <begin position="207"/>
        <end position="380"/>
    </location>
</feature>
<dbReference type="GO" id="GO:0102042">
    <property type="term" value="F:dehydroquinate synthase activity"/>
    <property type="evidence" value="ECO:0007669"/>
    <property type="project" value="UniProtKB-EC"/>
</dbReference>
<sequence length="380" mass="41222">MKNKSVWIKADEGGWEQQKERITTGLESGADCVLVNPGDIEKVRELGSIPVAAFGRDNKSGADIVVVGKRGEGDGTKPLPLETPGSLDINAATLLRDKGVAVGGYVIIRDKRYEHFAAELGKVCDFLIVTGTDWKVIPLENLIAELQHYDVKIIFGVKSAEEARLAFQTLEIGADGVLLDSGDPQEIKDTIKAARELESESTELESAVVTRVEPLGMGDRVCVDTCNLMQRGEGMLIGSQASGMFLVNSESDDSPYVAARPFRVNAGAVHSYIKIGDKTRYLSELRTGDTVTIVDSKGKQRDGIVGRIKIESRPLMLIEAKAGDRTLSVILQNAETIKLVGKDGNPISVAKLKKGDEVLVHLEEGARHFGKKIEETIIEK</sequence>
<evidence type="ECO:0000313" key="9">
    <source>
        <dbReference type="Proteomes" id="UP000066529"/>
    </source>
</evidence>
<dbReference type="GO" id="GO:0051287">
    <property type="term" value="F:NAD binding"/>
    <property type="evidence" value="ECO:0007669"/>
    <property type="project" value="UniProtKB-UniRule"/>
</dbReference>
<keyword evidence="4 5" id="KW-0057">Aromatic amino acid biosynthesis</keyword>
<reference evidence="8 9" key="1">
    <citation type="submission" date="2014-07" db="EMBL/GenBank/DDBJ databases">
        <title>Methanogenic archaea and the global carbon cycle.</title>
        <authorList>
            <person name="Henriksen J.R."/>
            <person name="Luke J."/>
            <person name="Reinhart S."/>
            <person name="Benedict M.N."/>
            <person name="Youngblut N.D."/>
            <person name="Metcalf M.E."/>
            <person name="Whitaker R.J."/>
            <person name="Metcalf W.W."/>
        </authorList>
    </citation>
    <scope>NUCLEOTIDE SEQUENCE [LARGE SCALE GENOMIC DNA]</scope>
    <source>
        <strain evidence="9">ATCC 43570 / DSM 1825 / OCM 12 / VKM B-1830 / TM-1</strain>
    </source>
</reference>
<evidence type="ECO:0000259" key="6">
    <source>
        <dbReference type="Pfam" id="PF01959"/>
    </source>
</evidence>
<comment type="similarity">
    <text evidence="5">Belongs to the archaeal-type DHQ synthase family.</text>
</comment>
<dbReference type="OrthoDB" id="10265at2157"/>
<dbReference type="NCBIfam" id="NF002626">
    <property type="entry name" value="PRK02290.1-4"/>
    <property type="match status" value="1"/>
</dbReference>
<comment type="function">
    <text evidence="5">Catalyzes the oxidative deamination and cyclization of 2-amino-3,7-dideoxy-D-threo-hept-6-ulosonic acid (ADH) to yield 3-dehydroquinate (DHQ), which is fed into the canonical shikimic pathway of aromatic amino acid biosynthesis.</text>
</comment>
<keyword evidence="8" id="KW-0456">Lyase</keyword>
<dbReference type="Proteomes" id="UP000066529">
    <property type="component" value="Chromosome"/>
</dbReference>
<dbReference type="AlphaFoldDB" id="A0A0E3H960"/>
<protein>
    <recommendedName>
        <fullName evidence="5">3-dehydroquinate synthase</fullName>
        <shortName evidence="5">DHQ synthase</shortName>
        <ecNumber evidence="5">1.4.1.24</ecNumber>
    </recommendedName>
    <alternativeName>
        <fullName evidence="5">3-dehydroquinate synthase II</fullName>
    </alternativeName>
</protein>
<dbReference type="GO" id="GO:0008652">
    <property type="term" value="P:amino acid biosynthetic process"/>
    <property type="evidence" value="ECO:0007669"/>
    <property type="project" value="UniProtKB-KW"/>
</dbReference>
<comment type="catalytic activity">
    <reaction evidence="5">
        <text>2-amino-2,3,7-trideoxy-D-lyxo-hept-6-ulosonate + NAD(+) + H2O = 3-dehydroquinate + NH4(+) + NADH + H(+)</text>
        <dbReference type="Rhea" id="RHEA:25956"/>
        <dbReference type="ChEBI" id="CHEBI:15377"/>
        <dbReference type="ChEBI" id="CHEBI:15378"/>
        <dbReference type="ChEBI" id="CHEBI:28938"/>
        <dbReference type="ChEBI" id="CHEBI:32364"/>
        <dbReference type="ChEBI" id="CHEBI:57540"/>
        <dbReference type="ChEBI" id="CHEBI:57945"/>
        <dbReference type="ChEBI" id="CHEBI:58859"/>
        <dbReference type="EC" id="1.4.1.24"/>
    </reaction>
</comment>
<dbReference type="RefSeq" id="WP_048167551.1">
    <property type="nucleotide sequence ID" value="NZ_CP009501.1"/>
</dbReference>
<keyword evidence="3 5" id="KW-0520">NAD</keyword>
<proteinExistence type="inferred from homology"/>
<gene>
    <name evidence="5" type="primary">aroB'</name>
    <name evidence="8" type="ORF">MSTHT_1781</name>
</gene>
<dbReference type="InterPro" id="IPR002812">
    <property type="entry name" value="DHQS"/>
</dbReference>
<dbReference type="PATRIC" id="fig|523844.20.peg.2201"/>